<evidence type="ECO:0000256" key="2">
    <source>
        <dbReference type="ARBA" id="ARBA00022448"/>
    </source>
</evidence>
<sequence length="481" mass="51191">MLNQMQKIGKALMLPIAVLPAAGLLNRLGAADVLNVPFMNAGGNSIFTYLSLMFAMGIAIGLSKDNSGIAALGGALIYFVLNFGVIGVNENINMGVFAGFIAGLMSPLIYNRVYDKYEGSPYFNGRHIALLLNVIAALLLVAIFGLIWPTVQNGLDHINSFIVGAGALGAGVFEFANRMLIPTGLHHVLNSYLWFAYGSFPDAATGVMANGDINRFFAGDPTAGAFQVGFFPIMMFGLPAAAMAMVAAAKPNKRKATFGMMLSVAVTAFLTGITEPLEFSFMFVAFPLYVVHAVLAGIAGFVTNLLGIKMGFTFSAGAIDYALNFGLGTKAWMLIPIGFVFAVVYFVIFYFSILKFDIKTPGREDDEDEADLAAEVPNAGVQTAVAGLGSSENDAAPTGDKYDIMAAKYITALGGPDNFTSIDNCTTRLRLQMKDTSIVNEQALKKAGARGVVKINETAVQVIVGTDVEFIADKLKNELDK</sequence>
<dbReference type="EMBL" id="NRPP01000007">
    <property type="protein sequence ID" value="TFJ28466.1"/>
    <property type="molecule type" value="Genomic_DNA"/>
</dbReference>
<feature type="active site" description="Phosphocysteine intermediate; for EIIB activity" evidence="11">
    <location>
        <position position="425"/>
    </location>
</feature>
<feature type="transmembrane region" description="Helical" evidence="12">
    <location>
        <begin position="256"/>
        <end position="273"/>
    </location>
</feature>
<keyword evidence="7 12" id="KW-0812">Transmembrane</keyword>
<dbReference type="SUPFAM" id="SSF55604">
    <property type="entry name" value="Glucose permease domain IIB"/>
    <property type="match status" value="1"/>
</dbReference>
<comment type="caution">
    <text evidence="15">The sequence shown here is derived from an EMBL/GenBank/DDBJ whole genome shotgun (WGS) entry which is preliminary data.</text>
</comment>
<feature type="domain" description="PTS EIIC type-1" evidence="14">
    <location>
        <begin position="1"/>
        <end position="365"/>
    </location>
</feature>
<evidence type="ECO:0000256" key="9">
    <source>
        <dbReference type="ARBA" id="ARBA00022989"/>
    </source>
</evidence>
<reference evidence="15 16" key="1">
    <citation type="journal article" date="2018" name="Int. J. Food Microbiol.">
        <title>Growth of Carnobacterium spp. isolated from chilled vacuum-packaged meat under relevant acidic conditions.</title>
        <authorList>
            <person name="Zhang P."/>
            <person name="Badoni M."/>
            <person name="Ganzle M."/>
            <person name="Yang X."/>
        </authorList>
    </citation>
    <scope>NUCLEOTIDE SEQUENCE [LARGE SCALE GENOMIC DNA]</scope>
    <source>
        <strain evidence="15 16">B2</strain>
    </source>
</reference>
<dbReference type="Pfam" id="PF00367">
    <property type="entry name" value="PTS_EIIB"/>
    <property type="match status" value="1"/>
</dbReference>
<dbReference type="AlphaFoldDB" id="A0A7Z8CZL2"/>
<feature type="transmembrane region" description="Helical" evidence="12">
    <location>
        <begin position="157"/>
        <end position="176"/>
    </location>
</feature>
<feature type="transmembrane region" description="Helical" evidence="12">
    <location>
        <begin position="92"/>
        <end position="110"/>
    </location>
</feature>
<evidence type="ECO:0000256" key="5">
    <source>
        <dbReference type="ARBA" id="ARBA00022679"/>
    </source>
</evidence>
<dbReference type="PROSITE" id="PS01035">
    <property type="entry name" value="PTS_EIIB_TYPE_1_CYS"/>
    <property type="match status" value="1"/>
</dbReference>
<dbReference type="InterPro" id="IPR001996">
    <property type="entry name" value="PTS_IIB_1"/>
</dbReference>
<evidence type="ECO:0000259" key="13">
    <source>
        <dbReference type="PROSITE" id="PS51098"/>
    </source>
</evidence>
<feature type="transmembrane region" description="Helical" evidence="12">
    <location>
        <begin position="279"/>
        <end position="303"/>
    </location>
</feature>
<comment type="subcellular location">
    <subcellularLocation>
        <location evidence="1">Cell membrane</location>
        <topology evidence="1">Multi-pass membrane protein</topology>
    </subcellularLocation>
</comment>
<feature type="transmembrane region" description="Helical" evidence="12">
    <location>
        <begin position="130"/>
        <end position="151"/>
    </location>
</feature>
<evidence type="ECO:0000256" key="3">
    <source>
        <dbReference type="ARBA" id="ARBA00022475"/>
    </source>
</evidence>
<evidence type="ECO:0000256" key="7">
    <source>
        <dbReference type="ARBA" id="ARBA00022692"/>
    </source>
</evidence>
<evidence type="ECO:0000256" key="12">
    <source>
        <dbReference type="SAM" id="Phobius"/>
    </source>
</evidence>
<feature type="transmembrane region" description="Helical" evidence="12">
    <location>
        <begin position="229"/>
        <end position="249"/>
    </location>
</feature>
<keyword evidence="8" id="KW-0418">Kinase</keyword>
<feature type="transmembrane region" description="Helical" evidence="12">
    <location>
        <begin position="69"/>
        <end position="86"/>
    </location>
</feature>
<evidence type="ECO:0000313" key="15">
    <source>
        <dbReference type="EMBL" id="TFJ28466.1"/>
    </source>
</evidence>
<dbReference type="Gene3D" id="3.30.1360.60">
    <property type="entry name" value="Glucose permease domain IIB"/>
    <property type="match status" value="1"/>
</dbReference>
<protein>
    <submittedName>
        <fullName evidence="15">PTS mannose transporter subunit IIC</fullName>
    </submittedName>
</protein>
<keyword evidence="4" id="KW-0762">Sugar transport</keyword>
<dbReference type="GO" id="GO:0009401">
    <property type="term" value="P:phosphoenolpyruvate-dependent sugar phosphotransferase system"/>
    <property type="evidence" value="ECO:0007669"/>
    <property type="project" value="UniProtKB-KW"/>
</dbReference>
<dbReference type="InterPro" id="IPR018113">
    <property type="entry name" value="PTrfase_EIIB_Cys"/>
</dbReference>
<evidence type="ECO:0000259" key="14">
    <source>
        <dbReference type="PROSITE" id="PS51103"/>
    </source>
</evidence>
<dbReference type="FunFam" id="3.30.1360.60:FF:000001">
    <property type="entry name" value="PTS system glucose-specific IIBC component PtsG"/>
    <property type="match status" value="1"/>
</dbReference>
<feature type="domain" description="PTS EIIB type-1" evidence="13">
    <location>
        <begin position="403"/>
        <end position="481"/>
    </location>
</feature>
<keyword evidence="5" id="KW-0808">Transferase</keyword>
<evidence type="ECO:0000256" key="4">
    <source>
        <dbReference type="ARBA" id="ARBA00022597"/>
    </source>
</evidence>
<feature type="transmembrane region" description="Helical" evidence="12">
    <location>
        <begin position="333"/>
        <end position="353"/>
    </location>
</feature>
<dbReference type="CDD" id="cd00212">
    <property type="entry name" value="PTS_IIB_glc"/>
    <property type="match status" value="1"/>
</dbReference>
<dbReference type="InterPro" id="IPR050429">
    <property type="entry name" value="PTS_Glucose_EIICBA"/>
</dbReference>
<dbReference type="PROSITE" id="PS51098">
    <property type="entry name" value="PTS_EIIB_TYPE_1"/>
    <property type="match status" value="1"/>
</dbReference>
<accession>A0A7Z8CZL2</accession>
<dbReference type="InterPro" id="IPR013013">
    <property type="entry name" value="PTS_EIIC_1"/>
</dbReference>
<name>A0A7Z8CZL2_CARDV</name>
<gene>
    <name evidence="15" type="ORF">CKN69_02765</name>
</gene>
<dbReference type="PANTHER" id="PTHR30009">
    <property type="entry name" value="CYTOCHROME C-TYPE SYNTHESIS PROTEIN AND PTS TRANSMEMBRANE COMPONENT"/>
    <property type="match status" value="1"/>
</dbReference>
<dbReference type="GO" id="GO:0090563">
    <property type="term" value="F:protein-phosphocysteine-sugar phosphotransferase activity"/>
    <property type="evidence" value="ECO:0007669"/>
    <property type="project" value="TreeGrafter"/>
</dbReference>
<dbReference type="GO" id="GO:0008982">
    <property type="term" value="F:protein-N(PI)-phosphohistidine-sugar phosphotransferase activity"/>
    <property type="evidence" value="ECO:0007669"/>
    <property type="project" value="InterPro"/>
</dbReference>
<evidence type="ECO:0000256" key="10">
    <source>
        <dbReference type="ARBA" id="ARBA00023136"/>
    </source>
</evidence>
<dbReference type="PANTHER" id="PTHR30009:SF4">
    <property type="entry name" value="PTS SYSTEM N-ACETYLGLUCOSAMINE-SPECIFIC EIICBA COMPONENT"/>
    <property type="match status" value="1"/>
</dbReference>
<keyword evidence="9 12" id="KW-1133">Transmembrane helix</keyword>
<keyword evidence="10 12" id="KW-0472">Membrane</keyword>
<evidence type="ECO:0000313" key="16">
    <source>
        <dbReference type="Proteomes" id="UP000297938"/>
    </source>
</evidence>
<evidence type="ECO:0000256" key="6">
    <source>
        <dbReference type="ARBA" id="ARBA00022683"/>
    </source>
</evidence>
<proteinExistence type="predicted"/>
<dbReference type="PROSITE" id="PS51103">
    <property type="entry name" value="PTS_EIIC_TYPE_1"/>
    <property type="match status" value="1"/>
</dbReference>
<dbReference type="GO" id="GO:0016301">
    <property type="term" value="F:kinase activity"/>
    <property type="evidence" value="ECO:0007669"/>
    <property type="project" value="UniProtKB-KW"/>
</dbReference>
<dbReference type="InterPro" id="IPR003352">
    <property type="entry name" value="PTS_EIIC"/>
</dbReference>
<dbReference type="GO" id="GO:0005886">
    <property type="term" value="C:plasma membrane"/>
    <property type="evidence" value="ECO:0007669"/>
    <property type="project" value="UniProtKB-SubCell"/>
</dbReference>
<keyword evidence="6" id="KW-0598">Phosphotransferase system</keyword>
<feature type="transmembrane region" description="Helical" evidence="12">
    <location>
        <begin position="46"/>
        <end position="62"/>
    </location>
</feature>
<evidence type="ECO:0000256" key="1">
    <source>
        <dbReference type="ARBA" id="ARBA00004651"/>
    </source>
</evidence>
<dbReference type="Pfam" id="PF02378">
    <property type="entry name" value="PTS_EIIC"/>
    <property type="match status" value="1"/>
</dbReference>
<feature type="transmembrane region" description="Helical" evidence="12">
    <location>
        <begin position="188"/>
        <end position="209"/>
    </location>
</feature>
<keyword evidence="2" id="KW-0813">Transport</keyword>
<dbReference type="NCBIfam" id="TIGR00826">
    <property type="entry name" value="EIIB_glc"/>
    <property type="match status" value="1"/>
</dbReference>
<evidence type="ECO:0000256" key="8">
    <source>
        <dbReference type="ARBA" id="ARBA00022777"/>
    </source>
</evidence>
<dbReference type="Proteomes" id="UP000297938">
    <property type="component" value="Unassembled WGS sequence"/>
</dbReference>
<keyword evidence="3" id="KW-1003">Cell membrane</keyword>
<dbReference type="RefSeq" id="WP_135025668.1">
    <property type="nucleotide sequence ID" value="NZ_JBFUWK010000004.1"/>
</dbReference>
<dbReference type="GO" id="GO:0015764">
    <property type="term" value="P:N-acetylglucosamine transport"/>
    <property type="evidence" value="ECO:0007669"/>
    <property type="project" value="TreeGrafter"/>
</dbReference>
<dbReference type="InterPro" id="IPR036878">
    <property type="entry name" value="Glu_permease_IIB"/>
</dbReference>
<evidence type="ECO:0000256" key="11">
    <source>
        <dbReference type="PROSITE-ProRule" id="PRU00421"/>
    </source>
</evidence>
<organism evidence="15 16">
    <name type="scientific">Carnobacterium divergens</name>
    <name type="common">Lactobacillus divergens</name>
    <dbReference type="NCBI Taxonomy" id="2748"/>
    <lineage>
        <taxon>Bacteria</taxon>
        <taxon>Bacillati</taxon>
        <taxon>Bacillota</taxon>
        <taxon>Bacilli</taxon>
        <taxon>Lactobacillales</taxon>
        <taxon>Carnobacteriaceae</taxon>
        <taxon>Carnobacterium</taxon>
    </lineage>
</organism>